<protein>
    <submittedName>
        <fullName evidence="1">Uncharacterized domain protein</fullName>
    </submittedName>
</protein>
<dbReference type="KEGG" id="bafz:BafPKo_G0003"/>
<gene>
    <name evidence="1" type="ordered locus">BafPKo_G0003</name>
</gene>
<organism evidence="1 2">
    <name type="scientific">Borreliella afzelii (strain PKo)</name>
    <name type="common">Borrelia afzelii</name>
    <dbReference type="NCBI Taxonomy" id="390236"/>
    <lineage>
        <taxon>Bacteria</taxon>
        <taxon>Pseudomonadati</taxon>
        <taxon>Spirochaetota</taxon>
        <taxon>Spirochaetia</taxon>
        <taxon>Spirochaetales</taxon>
        <taxon>Borreliaceae</taxon>
        <taxon>Borreliella</taxon>
    </lineage>
</organism>
<evidence type="ECO:0000313" key="2">
    <source>
        <dbReference type="Proteomes" id="UP000005216"/>
    </source>
</evidence>
<dbReference type="HOGENOM" id="CLU_216727_0_0_12"/>
<geneLocation type="plasmid" evidence="1 2">
    <name>lp28-2</name>
</geneLocation>
<name>G0ITE7_BORAP</name>
<keyword evidence="1" id="KW-0614">Plasmid</keyword>
<dbReference type="PATRIC" id="fig|390236.22.peg.1178"/>
<dbReference type="AlphaFoldDB" id="G0ITE7"/>
<dbReference type="EMBL" id="CP002943">
    <property type="protein sequence ID" value="AEL70401.1"/>
    <property type="molecule type" value="Genomic_DNA"/>
</dbReference>
<sequence length="47" mass="5624">MFFSISTKKAYFFSSPQQLKIVHGKPKSKKRRFLDVVDIARYIPYKK</sequence>
<accession>G0ITE7</accession>
<keyword evidence="2" id="KW-1185">Reference proteome</keyword>
<reference evidence="1 2" key="1">
    <citation type="journal article" date="2011" name="J. Bacteriol.">
        <title>Whole-genome sequences of two Borrelia afzelii and two Borrelia garinii Lyme disease agent isolates.</title>
        <authorList>
            <person name="Casjens S.R."/>
            <person name="Mongodin E.F."/>
            <person name="Qiu W.-G."/>
            <person name="Dunn J.J."/>
            <person name="Luft B.J."/>
            <person name="Fraser-Liggett C.M."/>
            <person name="Schutzer S.E."/>
        </authorList>
    </citation>
    <scope>NUCLEOTIDE SEQUENCE [LARGE SCALE GENOMIC DNA]</scope>
    <source>
        <strain evidence="1 2">PKo</strain>
    </source>
</reference>
<dbReference type="Proteomes" id="UP000005216">
    <property type="component" value="Plasmid lp28-2"/>
</dbReference>
<evidence type="ECO:0000313" key="1">
    <source>
        <dbReference type="EMBL" id="AEL70401.1"/>
    </source>
</evidence>
<proteinExistence type="predicted"/>